<proteinExistence type="predicted"/>
<accession>A0ABT8DL11</accession>
<gene>
    <name evidence="1" type="ORF">QRD02_05510</name>
</gene>
<dbReference type="PROSITE" id="PS51257">
    <property type="entry name" value="PROKAR_LIPOPROTEIN"/>
    <property type="match status" value="1"/>
</dbReference>
<dbReference type="InterPro" id="IPR008969">
    <property type="entry name" value="CarboxyPept-like_regulatory"/>
</dbReference>
<evidence type="ECO:0000313" key="1">
    <source>
        <dbReference type="EMBL" id="MDN3723830.1"/>
    </source>
</evidence>
<dbReference type="RefSeq" id="WP_290253917.1">
    <property type="nucleotide sequence ID" value="NZ_JAUGQQ010000002.1"/>
</dbReference>
<protein>
    <submittedName>
        <fullName evidence="1">Carboxypeptidase-like regulatory domain-containing protein</fullName>
    </submittedName>
</protein>
<sequence length="226" mass="25042">MKFKFSSVLLISLALLLFQSCEKLEITNNERLLVKGKIVDQNGNALANIPIKTEAVNRILAKTTTDTNGNFAFTSLNANTDPLHVLVNIAANFELENENPDYASKVFSSEGGNEQLLLDLGTITLSNLGSFSMLLKNLHGDNNTVEYTLSYTSKVCRLPLEFNNNDACEFDQSTEGFLDATSQNRTLGEESVIGTVAIFEYRLNNEPTQTIEIPVTNPPVNYVFEY</sequence>
<evidence type="ECO:0000313" key="2">
    <source>
        <dbReference type="Proteomes" id="UP001244787"/>
    </source>
</evidence>
<dbReference type="EMBL" id="JAUGQQ010000002">
    <property type="protein sequence ID" value="MDN3723830.1"/>
    <property type="molecule type" value="Genomic_DNA"/>
</dbReference>
<dbReference type="Proteomes" id="UP001244787">
    <property type="component" value="Unassembled WGS sequence"/>
</dbReference>
<reference evidence="1 2" key="1">
    <citation type="submission" date="2023-06" db="EMBL/GenBank/DDBJ databases">
        <authorList>
            <person name="Ye Y.-Q."/>
            <person name="Du Z.-J."/>
        </authorList>
    </citation>
    <scope>NUCLEOTIDE SEQUENCE [LARGE SCALE GENOMIC DNA]</scope>
    <source>
        <strain evidence="1 2">SDUM287046</strain>
    </source>
</reference>
<comment type="caution">
    <text evidence="1">The sequence shown here is derived from an EMBL/GenBank/DDBJ whole genome shotgun (WGS) entry which is preliminary data.</text>
</comment>
<keyword evidence="2" id="KW-1185">Reference proteome</keyword>
<dbReference type="SUPFAM" id="SSF49464">
    <property type="entry name" value="Carboxypeptidase regulatory domain-like"/>
    <property type="match status" value="1"/>
</dbReference>
<name>A0ABT8DL11_9FLAO</name>
<organism evidence="1 2">
    <name type="scientific">Aequorivita aurantiaca</name>
    <dbReference type="NCBI Taxonomy" id="3053356"/>
    <lineage>
        <taxon>Bacteria</taxon>
        <taxon>Pseudomonadati</taxon>
        <taxon>Bacteroidota</taxon>
        <taxon>Flavobacteriia</taxon>
        <taxon>Flavobacteriales</taxon>
        <taxon>Flavobacteriaceae</taxon>
        <taxon>Aequorivita</taxon>
    </lineage>
</organism>